<proteinExistence type="predicted"/>
<keyword evidence="2" id="KW-0489">Methyltransferase</keyword>
<dbReference type="CDD" id="cd02440">
    <property type="entry name" value="AdoMet_MTases"/>
    <property type="match status" value="1"/>
</dbReference>
<dbReference type="Pfam" id="PF01209">
    <property type="entry name" value="Ubie_methyltran"/>
    <property type="match status" value="1"/>
</dbReference>
<evidence type="ECO:0000313" key="2">
    <source>
        <dbReference type="EMBL" id="TGL80216.1"/>
    </source>
</evidence>
<dbReference type="EMBL" id="RQGM01000069">
    <property type="protein sequence ID" value="TGL80216.1"/>
    <property type="molecule type" value="Genomic_DNA"/>
</dbReference>
<dbReference type="Gene3D" id="3.40.50.150">
    <property type="entry name" value="Vaccinia Virus protein VP39"/>
    <property type="match status" value="1"/>
</dbReference>
<keyword evidence="1" id="KW-0474">Menaquinone biosynthesis</keyword>
<evidence type="ECO:0000256" key="1">
    <source>
        <dbReference type="ARBA" id="ARBA00022428"/>
    </source>
</evidence>
<dbReference type="PANTHER" id="PTHR43591">
    <property type="entry name" value="METHYLTRANSFERASE"/>
    <property type="match status" value="1"/>
</dbReference>
<dbReference type="InterPro" id="IPR004033">
    <property type="entry name" value="UbiE/COQ5_MeTrFase"/>
</dbReference>
<dbReference type="PROSITE" id="PS51608">
    <property type="entry name" value="SAM_MT_UBIE"/>
    <property type="match status" value="1"/>
</dbReference>
<keyword evidence="2" id="KW-0808">Transferase</keyword>
<accession>A0A6N4QWE3</accession>
<dbReference type="Proteomes" id="UP000297613">
    <property type="component" value="Unassembled WGS sequence"/>
</dbReference>
<gene>
    <name evidence="2" type="ORF">EHQ83_17070</name>
</gene>
<sequence length="238" mass="27635">MSANYDPQYIKELFNGMSKTYERVNFITSFGFSIRWRRQFLNSIPRTNEKIEIIDLMTGMGETWGGLRKNFPNSRISALDFSDGMLEYANAKNRRSFRNEIQVIHENVLENRLEANHYDIVISAFGLKTFDRGQMEILAQETKRILKPGGRYSYIEVSSPKNFLLYFLYKIHLKYVVPFFGRLILGNPTQYKMLWKYTESFQNSDSIARIFESAGLDVERKTYFGGCATGITGRKAVA</sequence>
<dbReference type="RefSeq" id="WP_135571606.1">
    <property type="nucleotide sequence ID" value="NZ_RQGK01000023.1"/>
</dbReference>
<dbReference type="GO" id="GO:0008168">
    <property type="term" value="F:methyltransferase activity"/>
    <property type="evidence" value="ECO:0007669"/>
    <property type="project" value="UniProtKB-KW"/>
</dbReference>
<dbReference type="AlphaFoldDB" id="A0A6N4QWE3"/>
<protein>
    <submittedName>
        <fullName evidence="2">Methyltransferase domain-containing protein</fullName>
    </submittedName>
</protein>
<organism evidence="2 3">
    <name type="scientific">Leptospira yasudae</name>
    <dbReference type="NCBI Taxonomy" id="2202201"/>
    <lineage>
        <taxon>Bacteria</taxon>
        <taxon>Pseudomonadati</taxon>
        <taxon>Spirochaetota</taxon>
        <taxon>Spirochaetia</taxon>
        <taxon>Leptospirales</taxon>
        <taxon>Leptospiraceae</taxon>
        <taxon>Leptospira</taxon>
    </lineage>
</organism>
<dbReference type="SUPFAM" id="SSF53335">
    <property type="entry name" value="S-adenosyl-L-methionine-dependent methyltransferases"/>
    <property type="match status" value="1"/>
</dbReference>
<dbReference type="GO" id="GO:0032259">
    <property type="term" value="P:methylation"/>
    <property type="evidence" value="ECO:0007669"/>
    <property type="project" value="UniProtKB-KW"/>
</dbReference>
<comment type="caution">
    <text evidence="2">The sequence shown here is derived from an EMBL/GenBank/DDBJ whole genome shotgun (WGS) entry which is preliminary data.</text>
</comment>
<name>A0A6N4QWE3_9LEPT</name>
<reference evidence="2 3" key="1">
    <citation type="journal article" date="2019" name="PLoS Negl. Trop. Dis.">
        <title>Revisiting the worldwide diversity of Leptospira species in the environment.</title>
        <authorList>
            <person name="Vincent A.T."/>
            <person name="Schiettekatte O."/>
            <person name="Bourhy P."/>
            <person name="Veyrier F.J."/>
            <person name="Picardeau M."/>
        </authorList>
    </citation>
    <scope>NUCLEOTIDE SEQUENCE [LARGE SCALE GENOMIC DNA]</scope>
    <source>
        <strain evidence="2 3">201702445</strain>
    </source>
</reference>
<evidence type="ECO:0000313" key="3">
    <source>
        <dbReference type="Proteomes" id="UP000297613"/>
    </source>
</evidence>
<dbReference type="GO" id="GO:0009234">
    <property type="term" value="P:menaquinone biosynthetic process"/>
    <property type="evidence" value="ECO:0007669"/>
    <property type="project" value="UniProtKB-KW"/>
</dbReference>
<dbReference type="InterPro" id="IPR029063">
    <property type="entry name" value="SAM-dependent_MTases_sf"/>
</dbReference>